<proteinExistence type="predicted"/>
<keyword evidence="2" id="KW-0418">Kinase</keyword>
<dbReference type="SUPFAM" id="SSF51206">
    <property type="entry name" value="cAMP-binding domain-like"/>
    <property type="match status" value="1"/>
</dbReference>
<dbReference type="Gene3D" id="2.60.120.10">
    <property type="entry name" value="Jelly Rolls"/>
    <property type="match status" value="1"/>
</dbReference>
<dbReference type="Proteomes" id="UP000190852">
    <property type="component" value="Unassembled WGS sequence"/>
</dbReference>
<evidence type="ECO:0000313" key="3">
    <source>
        <dbReference type="Proteomes" id="UP000190852"/>
    </source>
</evidence>
<organism evidence="2 3">
    <name type="scientific">Parabacteroides chartae</name>
    <dbReference type="NCBI Taxonomy" id="1037355"/>
    <lineage>
        <taxon>Bacteria</taxon>
        <taxon>Pseudomonadati</taxon>
        <taxon>Bacteroidota</taxon>
        <taxon>Bacteroidia</taxon>
        <taxon>Bacteroidales</taxon>
        <taxon>Tannerellaceae</taxon>
        <taxon>Parabacteroides</taxon>
    </lineage>
</organism>
<dbReference type="InterPro" id="IPR014710">
    <property type="entry name" value="RmlC-like_jellyroll"/>
</dbReference>
<feature type="domain" description="Cyclic nucleotide-binding" evidence="1">
    <location>
        <begin position="21"/>
        <end position="120"/>
    </location>
</feature>
<dbReference type="InterPro" id="IPR000595">
    <property type="entry name" value="cNMP-bd_dom"/>
</dbReference>
<sequence length="201" mass="23323">MNPTDPFVQLYGHLDAALLADEQFVSEFKNSATLLKVQKGDYLLRAGEVCSEGYFINKGLFLHLFINDQGNESVMGFSVDNFYPFLSSISYFTQTPSDFEILAMEDAELICISRTQIEMLSSRYPLFASFYQRVMMMVISKIYTMYAARQSHTAEGFMEYLYNEYIWIVNRVPDKYIARFMGISNAWYCKLKKRLFDSGKV</sequence>
<dbReference type="RefSeq" id="WP_068185643.1">
    <property type="nucleotide sequence ID" value="NZ_FUYQ01000001.1"/>
</dbReference>
<dbReference type="EMBL" id="FUYQ01000001">
    <property type="protein sequence ID" value="SKB27867.1"/>
    <property type="molecule type" value="Genomic_DNA"/>
</dbReference>
<keyword evidence="3" id="KW-1185">Reference proteome</keyword>
<dbReference type="PROSITE" id="PS50042">
    <property type="entry name" value="CNMP_BINDING_3"/>
    <property type="match status" value="1"/>
</dbReference>
<evidence type="ECO:0000259" key="1">
    <source>
        <dbReference type="PROSITE" id="PS50042"/>
    </source>
</evidence>
<dbReference type="CDD" id="cd00038">
    <property type="entry name" value="CAP_ED"/>
    <property type="match status" value="1"/>
</dbReference>
<reference evidence="3" key="1">
    <citation type="submission" date="2017-02" db="EMBL/GenBank/DDBJ databases">
        <authorList>
            <person name="Varghese N."/>
            <person name="Submissions S."/>
        </authorList>
    </citation>
    <scope>NUCLEOTIDE SEQUENCE [LARGE SCALE GENOMIC DNA]</scope>
    <source>
        <strain evidence="3">DSM 24967</strain>
    </source>
</reference>
<dbReference type="InterPro" id="IPR018490">
    <property type="entry name" value="cNMP-bd_dom_sf"/>
</dbReference>
<dbReference type="AlphaFoldDB" id="A0A1T4ZZB6"/>
<accession>A0A1T4ZZB6</accession>
<protein>
    <submittedName>
        <fullName evidence="2">cAMP-binding domain of CRP or a regulatory subunit of cAMP-dependent protein kinases</fullName>
    </submittedName>
</protein>
<evidence type="ECO:0000313" key="2">
    <source>
        <dbReference type="EMBL" id="SKB27867.1"/>
    </source>
</evidence>
<keyword evidence="2" id="KW-0808">Transferase</keyword>
<name>A0A1T4ZZB6_9BACT</name>
<gene>
    <name evidence="2" type="ORF">SAMN05660349_00282</name>
</gene>
<dbReference type="GO" id="GO:0016301">
    <property type="term" value="F:kinase activity"/>
    <property type="evidence" value="ECO:0007669"/>
    <property type="project" value="UniProtKB-KW"/>
</dbReference>
<dbReference type="Pfam" id="PF00027">
    <property type="entry name" value="cNMP_binding"/>
    <property type="match status" value="1"/>
</dbReference>